<dbReference type="InterPro" id="IPR002110">
    <property type="entry name" value="Ankyrin_rpt"/>
</dbReference>
<name>A0A194X131_MOLSC</name>
<dbReference type="PROSITE" id="PS50297">
    <property type="entry name" value="ANK_REP_REGION"/>
    <property type="match status" value="1"/>
</dbReference>
<dbReference type="KEGG" id="psco:LY89DRAFT_753245"/>
<gene>
    <name evidence="5" type="ORF">LY89DRAFT_753245</name>
</gene>
<feature type="region of interest" description="Disordered" evidence="4">
    <location>
        <begin position="582"/>
        <end position="620"/>
    </location>
</feature>
<dbReference type="PANTHER" id="PTHR24198">
    <property type="entry name" value="ANKYRIN REPEAT AND PROTEIN KINASE DOMAIN-CONTAINING PROTEIN"/>
    <property type="match status" value="1"/>
</dbReference>
<sequence length="620" mass="69850">MHVEQRQNFAVLQATFTSSMQPLHTQMERMSLSLYQQTRMRQHLVGNAQILFYNPETSRNNSTVRVSATIASQQCSRGCSYYSSSISMRSCNYPPCRKSLGKHHFTYYFPPWLVLRAIVASANLDDLFGAGAKVLINIPLIVPEERHLVWSLVVAGNLEQLRNLLAGDKNLVHVKNQWGQSIMHVAAKIHQPAVFNFLISIGMDEHSPDENQKTAATTVLTRRGNQEYTLRIDADDLANRLGWTPLHEAAALTREGRKLAEALLLESEYVDINSRDALGRTPLHWLAENGEADAIRLLTQDPWRADVHMRDNCGFTALHCACWADDLESAAVRLEAGSNANAQDKHERTPLLHFDNYKLLDLLLEKGADVYIADDEGANIMHHVAVSNQAVLAKTLLERYGHTLCITNYNGDTPLGLAIQNNSLEVLEVLLPFLEDFPIEKVGMSNIHKRNPLHLAALHASTEVMEMLTSANLSVLKGISDAPDKDGHSPNVCFVRCRGAHCAVTRKEWDVEKRVWVRLMMFARGESVAVDDEHDETEVRFEEDACKKRKDSFWDVTDEHEENGVMSKEICDKSKESSFLVSETGCETDSMSEEEEEFADAEDWKDTEGWPQDTIYETSS</sequence>
<dbReference type="SUPFAM" id="SSF48403">
    <property type="entry name" value="Ankyrin repeat"/>
    <property type="match status" value="1"/>
</dbReference>
<keyword evidence="6" id="KW-1185">Reference proteome</keyword>
<keyword evidence="1" id="KW-0677">Repeat</keyword>
<reference evidence="5 6" key="1">
    <citation type="submission" date="2015-10" db="EMBL/GenBank/DDBJ databases">
        <title>Full genome of DAOMC 229536 Phialocephala scopiformis, a fungal endophyte of spruce producing the potent anti-insectan compound rugulosin.</title>
        <authorList>
            <consortium name="DOE Joint Genome Institute"/>
            <person name="Walker A.K."/>
            <person name="Frasz S.L."/>
            <person name="Seifert K.A."/>
            <person name="Miller J.D."/>
            <person name="Mondo S.J."/>
            <person name="Labutti K."/>
            <person name="Lipzen A."/>
            <person name="Dockter R."/>
            <person name="Kennedy M."/>
            <person name="Grigoriev I.V."/>
            <person name="Spatafora J.W."/>
        </authorList>
    </citation>
    <scope>NUCLEOTIDE SEQUENCE [LARGE SCALE GENOMIC DNA]</scope>
    <source>
        <strain evidence="5 6">CBS 120377</strain>
    </source>
</reference>
<dbReference type="Pfam" id="PF12796">
    <property type="entry name" value="Ank_2"/>
    <property type="match status" value="2"/>
</dbReference>
<dbReference type="InParanoid" id="A0A194X131"/>
<feature type="compositionally biased region" description="Acidic residues" evidence="4">
    <location>
        <begin position="590"/>
        <end position="601"/>
    </location>
</feature>
<dbReference type="STRING" id="149040.A0A194X131"/>
<evidence type="ECO:0000256" key="1">
    <source>
        <dbReference type="ARBA" id="ARBA00022737"/>
    </source>
</evidence>
<evidence type="ECO:0000256" key="2">
    <source>
        <dbReference type="ARBA" id="ARBA00023043"/>
    </source>
</evidence>
<dbReference type="PRINTS" id="PR01415">
    <property type="entry name" value="ANKYRIN"/>
</dbReference>
<keyword evidence="2 3" id="KW-0040">ANK repeat</keyword>
<feature type="repeat" description="ANK" evidence="3">
    <location>
        <begin position="313"/>
        <end position="345"/>
    </location>
</feature>
<organism evidence="5 6">
    <name type="scientific">Mollisia scopiformis</name>
    <name type="common">Conifer needle endophyte fungus</name>
    <name type="synonym">Phialocephala scopiformis</name>
    <dbReference type="NCBI Taxonomy" id="149040"/>
    <lineage>
        <taxon>Eukaryota</taxon>
        <taxon>Fungi</taxon>
        <taxon>Dikarya</taxon>
        <taxon>Ascomycota</taxon>
        <taxon>Pezizomycotina</taxon>
        <taxon>Leotiomycetes</taxon>
        <taxon>Helotiales</taxon>
        <taxon>Mollisiaceae</taxon>
        <taxon>Mollisia</taxon>
    </lineage>
</organism>
<dbReference type="EMBL" id="KQ947421">
    <property type="protein sequence ID" value="KUJ13900.1"/>
    <property type="molecule type" value="Genomic_DNA"/>
</dbReference>
<protein>
    <submittedName>
        <fullName evidence="5">Ankyrin</fullName>
    </submittedName>
</protein>
<dbReference type="OrthoDB" id="341259at2759"/>
<dbReference type="PANTHER" id="PTHR24198:SF165">
    <property type="entry name" value="ANKYRIN REPEAT-CONTAINING PROTEIN-RELATED"/>
    <property type="match status" value="1"/>
</dbReference>
<dbReference type="Gene3D" id="1.25.40.20">
    <property type="entry name" value="Ankyrin repeat-containing domain"/>
    <property type="match status" value="2"/>
</dbReference>
<accession>A0A194X131</accession>
<dbReference type="Proteomes" id="UP000070700">
    <property type="component" value="Unassembled WGS sequence"/>
</dbReference>
<dbReference type="SMART" id="SM00248">
    <property type="entry name" value="ANK"/>
    <property type="match status" value="8"/>
</dbReference>
<dbReference type="InterPro" id="IPR036770">
    <property type="entry name" value="Ankyrin_rpt-contain_sf"/>
</dbReference>
<dbReference type="GeneID" id="28830994"/>
<dbReference type="AlphaFoldDB" id="A0A194X131"/>
<dbReference type="PROSITE" id="PS50088">
    <property type="entry name" value="ANK_REPEAT"/>
    <property type="match status" value="2"/>
</dbReference>
<proteinExistence type="predicted"/>
<evidence type="ECO:0000256" key="4">
    <source>
        <dbReference type="SAM" id="MobiDB-lite"/>
    </source>
</evidence>
<evidence type="ECO:0000313" key="5">
    <source>
        <dbReference type="EMBL" id="KUJ13900.1"/>
    </source>
</evidence>
<feature type="repeat" description="ANK" evidence="3">
    <location>
        <begin position="410"/>
        <end position="431"/>
    </location>
</feature>
<evidence type="ECO:0000256" key="3">
    <source>
        <dbReference type="PROSITE-ProRule" id="PRU00023"/>
    </source>
</evidence>
<evidence type="ECO:0000313" key="6">
    <source>
        <dbReference type="Proteomes" id="UP000070700"/>
    </source>
</evidence>
<dbReference type="RefSeq" id="XP_018068255.1">
    <property type="nucleotide sequence ID" value="XM_018221268.1"/>
</dbReference>